<organism evidence="2 3">
    <name type="scientific">Clydaea vesicula</name>
    <dbReference type="NCBI Taxonomy" id="447962"/>
    <lineage>
        <taxon>Eukaryota</taxon>
        <taxon>Fungi</taxon>
        <taxon>Fungi incertae sedis</taxon>
        <taxon>Chytridiomycota</taxon>
        <taxon>Chytridiomycota incertae sedis</taxon>
        <taxon>Chytridiomycetes</taxon>
        <taxon>Lobulomycetales</taxon>
        <taxon>Lobulomycetaceae</taxon>
        <taxon>Clydaea</taxon>
    </lineage>
</organism>
<feature type="domain" description="FHA" evidence="1">
    <location>
        <begin position="102"/>
        <end position="160"/>
    </location>
</feature>
<evidence type="ECO:0000313" key="2">
    <source>
        <dbReference type="EMBL" id="KAJ3226405.1"/>
    </source>
</evidence>
<protein>
    <recommendedName>
        <fullName evidence="1">FHA domain-containing protein</fullName>
    </recommendedName>
</protein>
<proteinExistence type="predicted"/>
<dbReference type="PANTHER" id="PTHR23106">
    <property type="entry name" value="ANGIOGENIC FACTOR WITH G PATCH AND FHA DOMAINS 1"/>
    <property type="match status" value="1"/>
</dbReference>
<dbReference type="InterPro" id="IPR008984">
    <property type="entry name" value="SMAD_FHA_dom_sf"/>
</dbReference>
<dbReference type="EMBL" id="JADGJW010000037">
    <property type="protein sequence ID" value="KAJ3226405.1"/>
    <property type="molecule type" value="Genomic_DNA"/>
</dbReference>
<reference evidence="2" key="1">
    <citation type="submission" date="2020-05" db="EMBL/GenBank/DDBJ databases">
        <title>Phylogenomic resolution of chytrid fungi.</title>
        <authorList>
            <person name="Stajich J.E."/>
            <person name="Amses K."/>
            <person name="Simmons R."/>
            <person name="Seto K."/>
            <person name="Myers J."/>
            <person name="Bonds A."/>
            <person name="Quandt C.A."/>
            <person name="Barry K."/>
            <person name="Liu P."/>
            <person name="Grigoriev I."/>
            <person name="Longcore J.E."/>
            <person name="James T.Y."/>
        </authorList>
    </citation>
    <scope>NUCLEOTIDE SEQUENCE</scope>
    <source>
        <strain evidence="2">JEL0476</strain>
    </source>
</reference>
<dbReference type="Gene3D" id="2.60.200.20">
    <property type="match status" value="1"/>
</dbReference>
<dbReference type="AlphaFoldDB" id="A0AAD5U6T9"/>
<evidence type="ECO:0000313" key="3">
    <source>
        <dbReference type="Proteomes" id="UP001211065"/>
    </source>
</evidence>
<evidence type="ECO:0000259" key="1">
    <source>
        <dbReference type="PROSITE" id="PS50006"/>
    </source>
</evidence>
<dbReference type="SMART" id="SM00240">
    <property type="entry name" value="FHA"/>
    <property type="match status" value="1"/>
</dbReference>
<accession>A0AAD5U6T9</accession>
<dbReference type="PROSITE" id="PS50006">
    <property type="entry name" value="FHA_DOMAIN"/>
    <property type="match status" value="1"/>
</dbReference>
<comment type="caution">
    <text evidence="2">The sequence shown here is derived from an EMBL/GenBank/DDBJ whole genome shotgun (WGS) entry which is preliminary data.</text>
</comment>
<dbReference type="SUPFAM" id="SSF49879">
    <property type="entry name" value="SMAD/FHA domain"/>
    <property type="match status" value="1"/>
</dbReference>
<keyword evidence="3" id="KW-1185">Reference proteome</keyword>
<sequence>METDLKDDGSTTNSTSKNIIINNLTTKNNSSKDWNDTVDFYQEEGEILESEGEEVEISKKNFVEKNEEINIKKDEDVNLKLFVKKSSLLKRNSVILVKSEGISIGRDRNFDKFRLRLKELQVSKFHSTIFRVLNKQNLKFEYQITDLGSLHGTFLNLKRLSEPKV</sequence>
<dbReference type="InterPro" id="IPR053027">
    <property type="entry name" value="AGGF1"/>
</dbReference>
<dbReference type="InterPro" id="IPR000253">
    <property type="entry name" value="FHA_dom"/>
</dbReference>
<gene>
    <name evidence="2" type="ORF">HK099_004983</name>
</gene>
<dbReference type="Proteomes" id="UP001211065">
    <property type="component" value="Unassembled WGS sequence"/>
</dbReference>
<dbReference type="Pfam" id="PF00498">
    <property type="entry name" value="FHA"/>
    <property type="match status" value="1"/>
</dbReference>
<name>A0AAD5U6T9_9FUNG</name>
<dbReference type="PANTHER" id="PTHR23106:SF24">
    <property type="entry name" value="ANGIOGENIC FACTOR WITH G PATCH AND FHA DOMAINS 1"/>
    <property type="match status" value="1"/>
</dbReference>